<organism evidence="4 5">
    <name type="scientific">Porites lobata</name>
    <dbReference type="NCBI Taxonomy" id="104759"/>
    <lineage>
        <taxon>Eukaryota</taxon>
        <taxon>Metazoa</taxon>
        <taxon>Cnidaria</taxon>
        <taxon>Anthozoa</taxon>
        <taxon>Hexacorallia</taxon>
        <taxon>Scleractinia</taxon>
        <taxon>Fungiina</taxon>
        <taxon>Poritidae</taxon>
        <taxon>Porites</taxon>
    </lineage>
</organism>
<dbReference type="InterPro" id="IPR050964">
    <property type="entry name" value="Striated_Muscle_Regulatory"/>
</dbReference>
<feature type="domain" description="Fibronectin type-III" evidence="3">
    <location>
        <begin position="386"/>
        <end position="480"/>
    </location>
</feature>
<dbReference type="InterPro" id="IPR003961">
    <property type="entry name" value="FN3_dom"/>
</dbReference>
<feature type="non-terminal residue" evidence="4">
    <location>
        <position position="578"/>
    </location>
</feature>
<feature type="region of interest" description="Disordered" evidence="2">
    <location>
        <begin position="559"/>
        <end position="578"/>
    </location>
</feature>
<feature type="domain" description="Fibronectin type-III" evidence="3">
    <location>
        <begin position="288"/>
        <end position="381"/>
    </location>
</feature>
<dbReference type="PANTHER" id="PTHR13817">
    <property type="entry name" value="TITIN"/>
    <property type="match status" value="1"/>
</dbReference>
<evidence type="ECO:0000256" key="2">
    <source>
        <dbReference type="SAM" id="MobiDB-lite"/>
    </source>
</evidence>
<protein>
    <recommendedName>
        <fullName evidence="3">Fibronectin type-III domain-containing protein</fullName>
    </recommendedName>
</protein>
<evidence type="ECO:0000256" key="1">
    <source>
        <dbReference type="ARBA" id="ARBA00022737"/>
    </source>
</evidence>
<dbReference type="PROSITE" id="PS50853">
    <property type="entry name" value="FN3"/>
    <property type="match status" value="6"/>
</dbReference>
<dbReference type="InterPro" id="IPR036116">
    <property type="entry name" value="FN3_sf"/>
</dbReference>
<dbReference type="Gene3D" id="2.60.40.10">
    <property type="entry name" value="Immunoglobulins"/>
    <property type="match status" value="6"/>
</dbReference>
<name>A0ABN8SF78_9CNID</name>
<proteinExistence type="predicted"/>
<evidence type="ECO:0000259" key="3">
    <source>
        <dbReference type="PROSITE" id="PS50853"/>
    </source>
</evidence>
<keyword evidence="1" id="KW-0677">Repeat</keyword>
<evidence type="ECO:0000313" key="5">
    <source>
        <dbReference type="Proteomes" id="UP001159405"/>
    </source>
</evidence>
<dbReference type="EMBL" id="CALNXK010000627">
    <property type="protein sequence ID" value="CAH3188479.1"/>
    <property type="molecule type" value="Genomic_DNA"/>
</dbReference>
<accession>A0ABN8SF78</accession>
<comment type="caution">
    <text evidence="4">The sequence shown here is derived from an EMBL/GenBank/DDBJ whole genome shotgun (WGS) entry which is preliminary data.</text>
</comment>
<dbReference type="SUPFAM" id="SSF49265">
    <property type="entry name" value="Fibronectin type III"/>
    <property type="match status" value="3"/>
</dbReference>
<dbReference type="Pfam" id="PF00041">
    <property type="entry name" value="fn3"/>
    <property type="match status" value="6"/>
</dbReference>
<evidence type="ECO:0000313" key="4">
    <source>
        <dbReference type="EMBL" id="CAH3188479.1"/>
    </source>
</evidence>
<dbReference type="InterPro" id="IPR013783">
    <property type="entry name" value="Ig-like_fold"/>
</dbReference>
<gene>
    <name evidence="4" type="ORF">PLOB_00040696</name>
</gene>
<sequence length="578" mass="62427">MSWTPGFNGNSDILNYTVEISTDNQTFTEARCQGLSSSGCVVSSTFTSASLVDLHPGRTYYIRMFATNKVGVSAVSSVITTTTDEEVPNAPPTKVKGNNVTSTSIFVQWDEVPADNQNGIVVNYTVIYAELPAGDSGKEIVIAPKTNATLTGLKKFTNYSITVFASTAKGGGNKSEPIIVITDEDQPAGAPQNVREHNTSSTSISVSWEPVQADLQNGIITGYNITYQSLTENDNGFVLTGPDDRQANLTGLKEFVDYNISVVAFTVKGDGPPFVLVVRTDQDRPHAPPQNIRANSTTSTSIFVKWDDVPSEDQNGIIRNYTVRYRVVGALGPFNTTKVFTKGANLTGLIKDESYNVSVLATTDKGNGPYSVPIILTTNENKPAGAPQNLRGHNTSSTSISVSWDEVQAELRNGIITGYTILYKSLTENDNGIVPAGPNDRQANLTGLKEFVDYNISVAAFTVKGDGPPSVLVVRTDQDRPHAPPQDVSENSTTSTSIFVKWNDVPSEDQNGIIRSYTVRYRAVGVLGPFDMTTVFTKEVNLTGLIKDESYNVSVLATTEKGDGPYSDPAKFTTNEDR</sequence>
<dbReference type="Proteomes" id="UP001159405">
    <property type="component" value="Unassembled WGS sequence"/>
</dbReference>
<dbReference type="CDD" id="cd00063">
    <property type="entry name" value="FN3"/>
    <property type="match status" value="6"/>
</dbReference>
<feature type="domain" description="Fibronectin type-III" evidence="3">
    <location>
        <begin position="190"/>
        <end position="284"/>
    </location>
</feature>
<dbReference type="PANTHER" id="PTHR13817:SF173">
    <property type="entry name" value="FRAZZLED"/>
    <property type="match status" value="1"/>
</dbReference>
<feature type="domain" description="Fibronectin type-III" evidence="3">
    <location>
        <begin position="91"/>
        <end position="185"/>
    </location>
</feature>
<feature type="domain" description="Fibronectin type-III" evidence="3">
    <location>
        <begin position="484"/>
        <end position="577"/>
    </location>
</feature>
<keyword evidence="5" id="KW-1185">Reference proteome</keyword>
<feature type="domain" description="Fibronectin type-III" evidence="3">
    <location>
        <begin position="1"/>
        <end position="86"/>
    </location>
</feature>
<dbReference type="SMART" id="SM00060">
    <property type="entry name" value="FN3"/>
    <property type="match status" value="6"/>
</dbReference>
<reference evidence="4 5" key="1">
    <citation type="submission" date="2022-05" db="EMBL/GenBank/DDBJ databases">
        <authorList>
            <consortium name="Genoscope - CEA"/>
            <person name="William W."/>
        </authorList>
    </citation>
    <scope>NUCLEOTIDE SEQUENCE [LARGE SCALE GENOMIC DNA]</scope>
</reference>